<dbReference type="Pfam" id="PF06271">
    <property type="entry name" value="RDD"/>
    <property type="match status" value="1"/>
</dbReference>
<organism evidence="8 9">
    <name type="scientific">Nocardioides iriomotensis</name>
    <dbReference type="NCBI Taxonomy" id="715784"/>
    <lineage>
        <taxon>Bacteria</taxon>
        <taxon>Bacillati</taxon>
        <taxon>Actinomycetota</taxon>
        <taxon>Actinomycetes</taxon>
        <taxon>Propionibacteriales</taxon>
        <taxon>Nocardioidaceae</taxon>
        <taxon>Nocardioides</taxon>
    </lineage>
</organism>
<dbReference type="PANTHER" id="PTHR36115">
    <property type="entry name" value="PROLINE-RICH ANTIGEN HOMOLOG-RELATED"/>
    <property type="match status" value="1"/>
</dbReference>
<reference evidence="8 9" key="1">
    <citation type="submission" date="2019-01" db="EMBL/GenBank/DDBJ databases">
        <title>Nocardioides guangzhouensis sp. nov., an actinobacterium isolated from soil.</title>
        <authorList>
            <person name="Fu Y."/>
            <person name="Cai Y."/>
            <person name="Lin Z."/>
            <person name="Chen P."/>
        </authorList>
    </citation>
    <scope>NUCLEOTIDE SEQUENCE [LARGE SCALE GENOMIC DNA]</scope>
    <source>
        <strain evidence="8 9">NBRC 105384</strain>
    </source>
</reference>
<evidence type="ECO:0000313" key="9">
    <source>
        <dbReference type="Proteomes" id="UP000291189"/>
    </source>
</evidence>
<evidence type="ECO:0000259" key="7">
    <source>
        <dbReference type="Pfam" id="PF06271"/>
    </source>
</evidence>
<dbReference type="EMBL" id="SDPU01000020">
    <property type="protein sequence ID" value="RYU12929.1"/>
    <property type="molecule type" value="Genomic_DNA"/>
</dbReference>
<dbReference type="OrthoDB" id="5245023at2"/>
<dbReference type="RefSeq" id="WP_129986748.1">
    <property type="nucleotide sequence ID" value="NZ_SDPU01000020.1"/>
</dbReference>
<accession>A0A4Q5J5E8</accession>
<evidence type="ECO:0000256" key="1">
    <source>
        <dbReference type="ARBA" id="ARBA00004651"/>
    </source>
</evidence>
<feature type="transmembrane region" description="Helical" evidence="6">
    <location>
        <begin position="67"/>
        <end position="89"/>
    </location>
</feature>
<comment type="caution">
    <text evidence="8">The sequence shown here is derived from an EMBL/GenBank/DDBJ whole genome shotgun (WGS) entry which is preliminary data.</text>
</comment>
<keyword evidence="9" id="KW-1185">Reference proteome</keyword>
<dbReference type="Proteomes" id="UP000291189">
    <property type="component" value="Unassembled WGS sequence"/>
</dbReference>
<sequence>MTQHHASSIPDEAEALQGRTAGLVSRAIAAVIDATVVSAVLLGIYVSIAGAFFVWNPRSFHFPDWSGIVTLTTAWFVATSYLTVGWWTAGRTCGCTVMGLRVVGHRDRDLRFAQALVRAVVCTLFPLGLVWCALDVRSRAVHDLVVRSRVVYDWRHREP</sequence>
<evidence type="ECO:0000256" key="4">
    <source>
        <dbReference type="ARBA" id="ARBA00022989"/>
    </source>
</evidence>
<feature type="transmembrane region" description="Helical" evidence="6">
    <location>
        <begin position="27"/>
        <end position="55"/>
    </location>
</feature>
<proteinExistence type="predicted"/>
<dbReference type="AlphaFoldDB" id="A0A4Q5J5E8"/>
<dbReference type="InterPro" id="IPR010432">
    <property type="entry name" value="RDD"/>
</dbReference>
<evidence type="ECO:0000256" key="6">
    <source>
        <dbReference type="SAM" id="Phobius"/>
    </source>
</evidence>
<keyword evidence="4 6" id="KW-1133">Transmembrane helix</keyword>
<evidence type="ECO:0000256" key="2">
    <source>
        <dbReference type="ARBA" id="ARBA00022475"/>
    </source>
</evidence>
<dbReference type="InterPro" id="IPR051791">
    <property type="entry name" value="Pra-immunoreactive"/>
</dbReference>
<feature type="transmembrane region" description="Helical" evidence="6">
    <location>
        <begin position="110"/>
        <end position="131"/>
    </location>
</feature>
<evidence type="ECO:0000256" key="5">
    <source>
        <dbReference type="ARBA" id="ARBA00023136"/>
    </source>
</evidence>
<keyword evidence="3 6" id="KW-0812">Transmembrane</keyword>
<dbReference type="PANTHER" id="PTHR36115:SF4">
    <property type="entry name" value="MEMBRANE PROTEIN"/>
    <property type="match status" value="1"/>
</dbReference>
<keyword evidence="5 6" id="KW-0472">Membrane</keyword>
<protein>
    <submittedName>
        <fullName evidence="8">RDD family protein</fullName>
    </submittedName>
</protein>
<dbReference type="GO" id="GO:0005886">
    <property type="term" value="C:plasma membrane"/>
    <property type="evidence" value="ECO:0007669"/>
    <property type="project" value="UniProtKB-SubCell"/>
</dbReference>
<evidence type="ECO:0000313" key="8">
    <source>
        <dbReference type="EMBL" id="RYU12929.1"/>
    </source>
</evidence>
<feature type="domain" description="RDD" evidence="7">
    <location>
        <begin position="20"/>
        <end position="145"/>
    </location>
</feature>
<comment type="subcellular location">
    <subcellularLocation>
        <location evidence="1">Cell membrane</location>
        <topology evidence="1">Multi-pass membrane protein</topology>
    </subcellularLocation>
</comment>
<name>A0A4Q5J5E8_9ACTN</name>
<keyword evidence="2" id="KW-1003">Cell membrane</keyword>
<evidence type="ECO:0000256" key="3">
    <source>
        <dbReference type="ARBA" id="ARBA00022692"/>
    </source>
</evidence>
<gene>
    <name evidence="8" type="ORF">ETU37_08215</name>
</gene>